<dbReference type="Gene3D" id="1.25.40.10">
    <property type="entry name" value="Tetratricopeptide repeat domain"/>
    <property type="match status" value="1"/>
</dbReference>
<feature type="transmembrane region" description="Helical" evidence="2">
    <location>
        <begin position="82"/>
        <end position="103"/>
    </location>
</feature>
<name>A0ABV6YK95_UNCEI</name>
<evidence type="ECO:0000313" key="3">
    <source>
        <dbReference type="EMBL" id="MFC1572750.1"/>
    </source>
</evidence>
<dbReference type="PROSITE" id="PS50005">
    <property type="entry name" value="TPR"/>
    <property type="match status" value="1"/>
</dbReference>
<dbReference type="SUPFAM" id="SSF48452">
    <property type="entry name" value="TPR-like"/>
    <property type="match status" value="1"/>
</dbReference>
<dbReference type="Proteomes" id="UP001593833">
    <property type="component" value="Unassembled WGS sequence"/>
</dbReference>
<dbReference type="EMBL" id="JBHPKH010000036">
    <property type="protein sequence ID" value="MFC1572750.1"/>
    <property type="molecule type" value="Genomic_DNA"/>
</dbReference>
<reference evidence="3 4" key="1">
    <citation type="submission" date="2024-09" db="EMBL/GenBank/DDBJ databases">
        <authorList>
            <person name="D'Angelo T."/>
        </authorList>
    </citation>
    <scope>NUCLEOTIDE SEQUENCE [LARGE SCALE GENOMIC DNA]</scope>
    <source>
        <strain evidence="3">SAG AM-320-E07</strain>
    </source>
</reference>
<gene>
    <name evidence="3" type="ORF">ACFL6M_04035</name>
</gene>
<protein>
    <recommendedName>
        <fullName evidence="5">Tetratricopeptide repeat protein</fullName>
    </recommendedName>
</protein>
<dbReference type="SMART" id="SM00028">
    <property type="entry name" value="TPR"/>
    <property type="match status" value="2"/>
</dbReference>
<evidence type="ECO:0000313" key="4">
    <source>
        <dbReference type="Proteomes" id="UP001593833"/>
    </source>
</evidence>
<feature type="transmembrane region" description="Helical" evidence="2">
    <location>
        <begin position="186"/>
        <end position="204"/>
    </location>
</feature>
<keyword evidence="1" id="KW-0802">TPR repeat</keyword>
<dbReference type="Pfam" id="PF13181">
    <property type="entry name" value="TPR_8"/>
    <property type="match status" value="2"/>
</dbReference>
<evidence type="ECO:0000256" key="2">
    <source>
        <dbReference type="SAM" id="Phobius"/>
    </source>
</evidence>
<comment type="caution">
    <text evidence="3">The sequence shown here is derived from an EMBL/GenBank/DDBJ whole genome shotgun (WGS) entry which is preliminary data.</text>
</comment>
<dbReference type="Gene3D" id="2.30.30.40">
    <property type="entry name" value="SH3 Domains"/>
    <property type="match status" value="1"/>
</dbReference>
<feature type="repeat" description="TPR" evidence="1">
    <location>
        <begin position="80"/>
        <end position="113"/>
    </location>
</feature>
<evidence type="ECO:0000256" key="1">
    <source>
        <dbReference type="PROSITE-ProRule" id="PRU00339"/>
    </source>
</evidence>
<proteinExistence type="predicted"/>
<sequence>MSGTRRGAVRKIRPWAAAVLAAPVLAGCLFALPVQSKAAGNAPQSVVERIRDGEAAYEAGRYEEAVSAYRQALSSGWHSSALYYNLGCACFKAGSLGWAVAYLEEARRLAPRDASIRHNLRVASSRVRDRLPEENTSRLLALLSQILDGYAPSDAIAALLVLVWVAAVALVMRWLGRGLLSTAGRWGLWLVAALLILCVAGILLKAYQVSSAPSGVIVAEEAQVHSGPREGETVQFVLHAGTLLHLGRDAGDWREVWLSDEMRGWVPSSAVAALSQPVWLP</sequence>
<keyword evidence="2" id="KW-0472">Membrane</keyword>
<evidence type="ECO:0008006" key="5">
    <source>
        <dbReference type="Google" id="ProtNLM"/>
    </source>
</evidence>
<dbReference type="InterPro" id="IPR011990">
    <property type="entry name" value="TPR-like_helical_dom_sf"/>
</dbReference>
<keyword evidence="2" id="KW-0812">Transmembrane</keyword>
<accession>A0ABV6YK95</accession>
<keyword evidence="2" id="KW-1133">Transmembrane helix</keyword>
<keyword evidence="4" id="KW-1185">Reference proteome</keyword>
<organism evidence="3 4">
    <name type="scientific">Eiseniibacteriota bacterium</name>
    <dbReference type="NCBI Taxonomy" id="2212470"/>
    <lineage>
        <taxon>Bacteria</taxon>
        <taxon>Candidatus Eiseniibacteriota</taxon>
    </lineage>
</organism>
<feature type="transmembrane region" description="Helical" evidence="2">
    <location>
        <begin position="155"/>
        <end position="174"/>
    </location>
</feature>
<dbReference type="InterPro" id="IPR019734">
    <property type="entry name" value="TPR_rpt"/>
</dbReference>
<dbReference type="PROSITE" id="PS51257">
    <property type="entry name" value="PROKAR_LIPOPROTEIN"/>
    <property type="match status" value="1"/>
</dbReference>